<accession>A0A290MYN6</accession>
<dbReference type="Pfam" id="PF18906">
    <property type="entry name" value="Phage_tube_2"/>
    <property type="match status" value="1"/>
</dbReference>
<dbReference type="InterPro" id="IPR044000">
    <property type="entry name" value="Phage_tube_2"/>
</dbReference>
<protein>
    <submittedName>
        <fullName evidence="1">Uncharacterized protein</fullName>
    </submittedName>
</protein>
<dbReference type="Proteomes" id="UP000217311">
    <property type="component" value="Chromosome"/>
</dbReference>
<dbReference type="AlphaFoldDB" id="A0A290MYN6"/>
<dbReference type="EMBL" id="CP023315">
    <property type="protein sequence ID" value="ATC34108.1"/>
    <property type="molecule type" value="Genomic_DNA"/>
</dbReference>
<proteinExistence type="predicted"/>
<sequence length="430" mass="44920">MGARARGANVLAALAFASTYGAVPASGFYNIEGADLGDLGDKQGLIPDDLLGSGREPNQPTDDVINNGASMTVPVDTRLLGLWLRLHFGAPATTQGYPAIGSITFNANPAANDTITVGGQVFTFKTSAPTANQILIGATLADTIRNTVWALNESAVAGVAAASYSTDREFKSVSIEHKTIGTTGNTFALAASAASVSGATLSGGSATGPYNHVFTSGALALPNAAIEIGHPEVPSFHMNYGVMANTGSIGLQRSGLLNMVQAVIAQGEKLATDTTAAGVPTVFNNGVVERFAQGAGDILDRGVPLAELVSGEVNWNNNLEIAENVREDGRIDGADPGQFQAGARMTMRFKDRLYYDLARARKDLDLAFRWRRAAASLKIRLPSLRIPAMVAKPVSGPAGIQQTYEGTAYRHPTLGKTLIITLVNDVASYA</sequence>
<reference evidence="2" key="1">
    <citation type="submission" date="2017-09" db="EMBL/GenBank/DDBJ databases">
        <title>Genome evolution observed in wild isolates of Caulobacter crescentus.</title>
        <authorList>
            <person name="Ely B."/>
            <person name="Wilson K."/>
            <person name="Scott D."/>
        </authorList>
    </citation>
    <scope>NUCLEOTIDE SEQUENCE [LARGE SCALE GENOMIC DNA]</scope>
    <source>
        <strain evidence="2">CB13b1a</strain>
    </source>
</reference>
<dbReference type="RefSeq" id="WP_096053458.1">
    <property type="nucleotide sequence ID" value="NZ_CP023315.3"/>
</dbReference>
<gene>
    <name evidence="1" type="ORF">CA606_18210</name>
</gene>
<organism evidence="1 2">
    <name type="scientific">Caulobacter vibrioides</name>
    <name type="common">Caulobacter crescentus</name>
    <dbReference type="NCBI Taxonomy" id="155892"/>
    <lineage>
        <taxon>Bacteria</taxon>
        <taxon>Pseudomonadati</taxon>
        <taxon>Pseudomonadota</taxon>
        <taxon>Alphaproteobacteria</taxon>
        <taxon>Caulobacterales</taxon>
        <taxon>Caulobacteraceae</taxon>
        <taxon>Caulobacter</taxon>
    </lineage>
</organism>
<evidence type="ECO:0000313" key="1">
    <source>
        <dbReference type="EMBL" id="ATC34108.1"/>
    </source>
</evidence>
<name>A0A290MYN6_CAUVI</name>
<evidence type="ECO:0000313" key="2">
    <source>
        <dbReference type="Proteomes" id="UP000217311"/>
    </source>
</evidence>